<protein>
    <submittedName>
        <fullName evidence="1">Lysin B</fullName>
    </submittedName>
</protein>
<evidence type="ECO:0000313" key="1">
    <source>
        <dbReference type="EMBL" id="QGH79262.1"/>
    </source>
</evidence>
<name>A0A5Q2WL89_9CAUD</name>
<dbReference type="Gene3D" id="3.40.50.1820">
    <property type="entry name" value="alpha/beta hydrolase"/>
    <property type="match status" value="1"/>
</dbReference>
<gene>
    <name evidence="1" type="primary">19</name>
    <name evidence="1" type="ORF">SEA_SUKKUPI_19</name>
</gene>
<dbReference type="EMBL" id="MN369753">
    <property type="protein sequence ID" value="QGH79262.1"/>
    <property type="molecule type" value="Genomic_DNA"/>
</dbReference>
<reference evidence="1 2" key="1">
    <citation type="submission" date="2019-08" db="EMBL/GenBank/DDBJ databases">
        <authorList>
            <person name="Cotto-Pereira A.M."/>
            <person name="Aviles-Rivera I.N."/>
            <person name="Cartagena-Torres H."/>
            <person name="Gonzalez-Negron N.G."/>
            <person name="Millan-Laboy A.S."/>
            <person name="Rios-Rosa Y."/>
            <person name="Rivera-Cruz A."/>
            <person name="Rivera-Espinal N.S."/>
            <person name="Rodriguez-Cotto F.E."/>
            <person name="Rosa-Flores A.N."/>
            <person name="Fernandez-Martinez M."/>
            <person name="Rubin M.R."/>
            <person name="Vazquez E."/>
            <person name="Washington J.M."/>
            <person name="Garlena R.A."/>
            <person name="Russell D.A."/>
            <person name="Pope W.H."/>
            <person name="Jacobs-Sera D."/>
            <person name="Hatfull G.F."/>
        </authorList>
    </citation>
    <scope>NUCLEOTIDE SEQUENCE [LARGE SCALE GENOMIC DNA]</scope>
</reference>
<dbReference type="GeneID" id="65122546"/>
<dbReference type="RefSeq" id="YP_010104598.1">
    <property type="nucleotide sequence ID" value="NC_055820.1"/>
</dbReference>
<accession>A0A5Q2WL89</accession>
<dbReference type="InterPro" id="IPR029058">
    <property type="entry name" value="AB_hydrolase_fold"/>
</dbReference>
<keyword evidence="2" id="KW-1185">Reference proteome</keyword>
<proteinExistence type="predicted"/>
<evidence type="ECO:0000313" key="2">
    <source>
        <dbReference type="Proteomes" id="UP000364713"/>
    </source>
</evidence>
<sequence length="264" mass="28049">MTREIAIRSLRGTGEPFQGYTGAYGAQPRSGWGINEPNMMDDIVKAGRELEVGHYPVPYHASIAPAGGTKMFHESYHDGWQKVTKTDATSGTANIWIGYSLGALILGDVAAAGELNNCIGMILLSDPAMPKGGAHPACKVPSERYGCTGGRAISGPFPKYWISAADDPISALPQGNGFRGIASVVTGKPQPLAPGYLNVPAIIDAARRYLGTPPIEAGGRRIREAVPSRHVIYASERMPGSTQTYTGFAGTLAKAMIDQYKENQ</sequence>
<dbReference type="Proteomes" id="UP000364713">
    <property type="component" value="Segment"/>
</dbReference>
<dbReference type="SUPFAM" id="SSF53474">
    <property type="entry name" value="alpha/beta-Hydrolases"/>
    <property type="match status" value="1"/>
</dbReference>
<organism evidence="1 2">
    <name type="scientific">Gordonia phage Sukkupi</name>
    <dbReference type="NCBI Taxonomy" id="2653747"/>
    <lineage>
        <taxon>Viruses</taxon>
        <taxon>Duplodnaviria</taxon>
        <taxon>Heunggongvirae</taxon>
        <taxon>Uroviricota</taxon>
        <taxon>Caudoviricetes</taxon>
        <taxon>Zierdtviridae</taxon>
        <taxon>Emilbogenvirinae</taxon>
        <taxon>Sukkupivirus</taxon>
        <taxon>Sukkupivirus sukkupi</taxon>
    </lineage>
</organism>
<dbReference type="KEGG" id="vg:65122546"/>